<feature type="chain" id="PRO_5024417352" description="Lipoprotein" evidence="1">
    <location>
        <begin position="20"/>
        <end position="147"/>
    </location>
</feature>
<dbReference type="AlphaFoldDB" id="A0A5M6DT95"/>
<reference evidence="2 3" key="1">
    <citation type="submission" date="2019-09" db="EMBL/GenBank/DDBJ databases">
        <title>Genome sequence and assembly of Adhaeribacter sp.</title>
        <authorList>
            <person name="Chhetri G."/>
        </authorList>
    </citation>
    <scope>NUCLEOTIDE SEQUENCE [LARGE SCALE GENOMIC DNA]</scope>
    <source>
        <strain evidence="2 3">DK36</strain>
    </source>
</reference>
<proteinExistence type="predicted"/>
<keyword evidence="1" id="KW-0732">Signal</keyword>
<accession>A0A5M6DT95</accession>
<evidence type="ECO:0000313" key="3">
    <source>
        <dbReference type="Proteomes" id="UP000323426"/>
    </source>
</evidence>
<evidence type="ECO:0000313" key="2">
    <source>
        <dbReference type="EMBL" id="KAA5549462.1"/>
    </source>
</evidence>
<feature type="signal peptide" evidence="1">
    <location>
        <begin position="1"/>
        <end position="19"/>
    </location>
</feature>
<dbReference type="RefSeq" id="WP_150086499.1">
    <property type="nucleotide sequence ID" value="NZ_VWSF01000001.1"/>
</dbReference>
<dbReference type="Proteomes" id="UP000323426">
    <property type="component" value="Unassembled WGS sequence"/>
</dbReference>
<protein>
    <recommendedName>
        <fullName evidence="4">Lipoprotein</fullName>
    </recommendedName>
</protein>
<comment type="caution">
    <text evidence="2">The sequence shown here is derived from an EMBL/GenBank/DDBJ whole genome shotgun (WGS) entry which is preliminary data.</text>
</comment>
<evidence type="ECO:0008006" key="4">
    <source>
        <dbReference type="Google" id="ProtNLM"/>
    </source>
</evidence>
<dbReference type="PROSITE" id="PS51257">
    <property type="entry name" value="PROKAR_LIPOPROTEIN"/>
    <property type="match status" value="1"/>
</dbReference>
<evidence type="ECO:0000256" key="1">
    <source>
        <dbReference type="SAM" id="SignalP"/>
    </source>
</evidence>
<organism evidence="2 3">
    <name type="scientific">Adhaeribacter rhizoryzae</name>
    <dbReference type="NCBI Taxonomy" id="2607907"/>
    <lineage>
        <taxon>Bacteria</taxon>
        <taxon>Pseudomonadati</taxon>
        <taxon>Bacteroidota</taxon>
        <taxon>Cytophagia</taxon>
        <taxon>Cytophagales</taxon>
        <taxon>Hymenobacteraceae</taxon>
        <taxon>Adhaeribacter</taxon>
    </lineage>
</organism>
<gene>
    <name evidence="2" type="ORF">F0145_02425</name>
</gene>
<dbReference type="EMBL" id="VWSF01000001">
    <property type="protein sequence ID" value="KAA5549462.1"/>
    <property type="molecule type" value="Genomic_DNA"/>
</dbReference>
<keyword evidence="3" id="KW-1185">Reference proteome</keyword>
<name>A0A5M6DT95_9BACT</name>
<sequence>MRKIGYILGLLLLLSCEEAATTHPISSTIQIEPAEVNIANEKRIFLYCATEQTYTCSNFNLLTTQEVQPNFFRINFSGIDKINYCANALGPARAKIDLGALQNGDYTLELNGKTFRNSGTLKITSTEIKLDFPTQDGIAIMQKVFKR</sequence>